<comment type="caution">
    <text evidence="2">The sequence shown here is derived from an EMBL/GenBank/DDBJ whole genome shotgun (WGS) entry which is preliminary data.</text>
</comment>
<gene>
    <name evidence="2" type="ORF">FHR34_007221</name>
</gene>
<sequence>MRLVAFRSRLGAAAVLAAVAFVGGSAMAPAAFASPAATAHAKPAAVAPAPTHSARVTPDASPQACVNVLDEYKVYNTPRAVICIVTGTQAVFNSNAAFANCGTAMIASGLNFTLSSMACAQAAYG</sequence>
<evidence type="ECO:0000256" key="1">
    <source>
        <dbReference type="SAM" id="SignalP"/>
    </source>
</evidence>
<dbReference type="PROSITE" id="PS51318">
    <property type="entry name" value="TAT"/>
    <property type="match status" value="1"/>
</dbReference>
<evidence type="ECO:0000313" key="3">
    <source>
        <dbReference type="Proteomes" id="UP000540506"/>
    </source>
</evidence>
<proteinExistence type="predicted"/>
<feature type="signal peptide" evidence="1">
    <location>
        <begin position="1"/>
        <end position="33"/>
    </location>
</feature>
<dbReference type="InterPro" id="IPR006311">
    <property type="entry name" value="TAT_signal"/>
</dbReference>
<keyword evidence="1" id="KW-0732">Signal</keyword>
<reference evidence="2 3" key="1">
    <citation type="submission" date="2020-08" db="EMBL/GenBank/DDBJ databases">
        <title>Sequencing the genomes of 1000 actinobacteria strains.</title>
        <authorList>
            <person name="Klenk H.-P."/>
        </authorList>
    </citation>
    <scope>NUCLEOTIDE SEQUENCE [LARGE SCALE GENOMIC DNA]</scope>
    <source>
        <strain evidence="2 3">DSM 41654</strain>
    </source>
</reference>
<dbReference type="EMBL" id="JACHJV010000002">
    <property type="protein sequence ID" value="MBB4928126.1"/>
    <property type="molecule type" value="Genomic_DNA"/>
</dbReference>
<protein>
    <submittedName>
        <fullName evidence="2">Uncharacterized protein</fullName>
    </submittedName>
</protein>
<dbReference type="RefSeq" id="WP_184945071.1">
    <property type="nucleotide sequence ID" value="NZ_JACHJV010000002.1"/>
</dbReference>
<dbReference type="AlphaFoldDB" id="A0A7W7VZ26"/>
<name>A0A7W7VZ26_KITKI</name>
<organism evidence="2 3">
    <name type="scientific">Kitasatospora kifunensis</name>
    <name type="common">Streptomyces kifunensis</name>
    <dbReference type="NCBI Taxonomy" id="58351"/>
    <lineage>
        <taxon>Bacteria</taxon>
        <taxon>Bacillati</taxon>
        <taxon>Actinomycetota</taxon>
        <taxon>Actinomycetes</taxon>
        <taxon>Kitasatosporales</taxon>
        <taxon>Streptomycetaceae</taxon>
        <taxon>Kitasatospora</taxon>
    </lineage>
</organism>
<dbReference type="Proteomes" id="UP000540506">
    <property type="component" value="Unassembled WGS sequence"/>
</dbReference>
<accession>A0A7W7VZ26</accession>
<feature type="chain" id="PRO_5031121967" evidence="1">
    <location>
        <begin position="34"/>
        <end position="125"/>
    </location>
</feature>
<evidence type="ECO:0000313" key="2">
    <source>
        <dbReference type="EMBL" id="MBB4928126.1"/>
    </source>
</evidence>
<keyword evidence="3" id="KW-1185">Reference proteome</keyword>